<dbReference type="SUPFAM" id="SSF52540">
    <property type="entry name" value="P-loop containing nucleoside triphosphate hydrolases"/>
    <property type="match status" value="1"/>
</dbReference>
<dbReference type="GO" id="GO:0003924">
    <property type="term" value="F:GTPase activity"/>
    <property type="evidence" value="ECO:0007669"/>
    <property type="project" value="InterPro"/>
</dbReference>
<protein>
    <submittedName>
        <fullName evidence="2">GTP-binding protein</fullName>
    </submittedName>
</protein>
<reference evidence="2 3" key="1">
    <citation type="journal article" date="2015" name="Nature">
        <title>rRNA introns, odd ribosomes, and small enigmatic genomes across a large radiation of phyla.</title>
        <authorList>
            <person name="Brown C.T."/>
            <person name="Hug L.A."/>
            <person name="Thomas B.C."/>
            <person name="Sharon I."/>
            <person name="Castelle C.J."/>
            <person name="Singh A."/>
            <person name="Wilkins M.J."/>
            <person name="Williams K.H."/>
            <person name="Banfield J.F."/>
        </authorList>
    </citation>
    <scope>NUCLEOTIDE SEQUENCE [LARGE SCALE GENOMIC DNA]</scope>
</reference>
<dbReference type="InterPro" id="IPR027417">
    <property type="entry name" value="P-loop_NTPase"/>
</dbReference>
<comment type="caution">
    <text evidence="2">The sequence shown here is derived from an EMBL/GenBank/DDBJ whole genome shotgun (WGS) entry which is preliminary data.</text>
</comment>
<dbReference type="InterPro" id="IPR045001">
    <property type="entry name" value="DRG"/>
</dbReference>
<dbReference type="Gene3D" id="6.10.140.1070">
    <property type="match status" value="1"/>
</dbReference>
<sequence length="215" mass="23723">MTDTQNIDALDRLYTVLERNGIRPDKAKPDVVIKKKLGGGIIIHSNIHQDISKETIKGVIEEMGLKNGEVTINEKVTIEALIDTLARNRVYVPTLKIINKADTEDIRYHVSKHGNRDAIAISAEKGVGLDTLKEAVWEKLGFISIYLVGMDEEPGFNNPLITKSDKTLADIAAVIGNDFAEGKTRAKIWASGAKFPGQDVSLKTKVQEGMQVRFI</sequence>
<dbReference type="PANTHER" id="PTHR43127">
    <property type="entry name" value="DEVELOPMENTALLY-REGULATED GTP-BINDING PROTEIN 2"/>
    <property type="match status" value="1"/>
</dbReference>
<evidence type="ECO:0000313" key="3">
    <source>
        <dbReference type="Proteomes" id="UP000034793"/>
    </source>
</evidence>
<dbReference type="SUPFAM" id="SSF81271">
    <property type="entry name" value="TGS-like"/>
    <property type="match status" value="1"/>
</dbReference>
<dbReference type="InterPro" id="IPR012676">
    <property type="entry name" value="TGS-like"/>
</dbReference>
<dbReference type="GO" id="GO:0005525">
    <property type="term" value="F:GTP binding"/>
    <property type="evidence" value="ECO:0007669"/>
    <property type="project" value="InterPro"/>
</dbReference>
<evidence type="ECO:0000313" key="2">
    <source>
        <dbReference type="EMBL" id="KKR27761.1"/>
    </source>
</evidence>
<organism evidence="2 3">
    <name type="scientific">Candidatus Woesebacteria bacterium GW2011_GWA1_39_8</name>
    <dbReference type="NCBI Taxonomy" id="1618552"/>
    <lineage>
        <taxon>Bacteria</taxon>
        <taxon>Candidatus Woeseibacteriota</taxon>
    </lineage>
</organism>
<dbReference type="EMBL" id="LBXL01000067">
    <property type="protein sequence ID" value="KKR27761.1"/>
    <property type="molecule type" value="Genomic_DNA"/>
</dbReference>
<name>A0A0G0PRN9_9BACT</name>
<gene>
    <name evidence="2" type="ORF">UT61_C0067G0007</name>
</gene>
<feature type="domain" description="GTP binding protein second" evidence="1">
    <location>
        <begin position="39"/>
        <end position="141"/>
    </location>
</feature>
<dbReference type="Pfam" id="PF16897">
    <property type="entry name" value="MMR_HSR1_Xtn"/>
    <property type="match status" value="1"/>
</dbReference>
<dbReference type="Proteomes" id="UP000034793">
    <property type="component" value="Unassembled WGS sequence"/>
</dbReference>
<dbReference type="InterPro" id="IPR012675">
    <property type="entry name" value="Beta-grasp_dom_sf"/>
</dbReference>
<dbReference type="Gene3D" id="3.10.20.30">
    <property type="match status" value="1"/>
</dbReference>
<accession>A0A0G0PRN9</accession>
<evidence type="ECO:0000259" key="1">
    <source>
        <dbReference type="Pfam" id="PF16897"/>
    </source>
</evidence>
<proteinExistence type="predicted"/>
<dbReference type="InterPro" id="IPR031662">
    <property type="entry name" value="GTP-binding_2"/>
</dbReference>
<dbReference type="AlphaFoldDB" id="A0A0G0PRN9"/>